<dbReference type="Proteomes" id="UP001214628">
    <property type="component" value="Chromosome 2"/>
</dbReference>
<dbReference type="InterPro" id="IPR037818">
    <property type="entry name" value="TAF8"/>
</dbReference>
<evidence type="ECO:0000256" key="2">
    <source>
        <dbReference type="ARBA" id="ARBA00008767"/>
    </source>
</evidence>
<dbReference type="Gene3D" id="1.10.20.10">
    <property type="entry name" value="Histone, subunit A"/>
    <property type="match status" value="1"/>
</dbReference>
<name>A0AAF0F9G0_9BASI</name>
<accession>A0AAF0F9G0</accession>
<evidence type="ECO:0000256" key="4">
    <source>
        <dbReference type="ARBA" id="ARBA00023015"/>
    </source>
</evidence>
<sequence>MVGVATYQPAVDAPAEMEMCDAEYAIHELIARISRSHGFKGARTGAVRRLTELVDDSRSAMQLAMQSNRQSPTVHDMITTLEYLDIEPESLRVYAQNSRELQSVRKPIRLPKARKSTASWADPTGSFLPSDDELQDRSNKAEKPIWNLLMDEVVPNHLPSQPPRHCWMATPVYATQTLSEMPMVQLVNRKLDNARLVETSLRRLIRETDKAALPSLNQEKAMVVEHEESGASQSSNAVPREVQEIKSGSETNIPADQPSEHPSVDQPTLVSDQSEGLANAKDDIHDPLKQLESNTSRKLIEDPALLLISQKPSLRTVDYKLSWYSSLASNDSRLPSANLYTARLRGAADDGQLPKRPRRYIV</sequence>
<evidence type="ECO:0000313" key="10">
    <source>
        <dbReference type="Proteomes" id="UP001214628"/>
    </source>
</evidence>
<keyword evidence="10" id="KW-1185">Reference proteome</keyword>
<comment type="similarity">
    <text evidence="2">Belongs to the TAF8 family.</text>
</comment>
<dbReference type="CDD" id="cd00076">
    <property type="entry name" value="HFD_SF"/>
    <property type="match status" value="1"/>
</dbReference>
<feature type="domain" description="Transcription factor TFIID subunit 8 C-terminal" evidence="8">
    <location>
        <begin position="154"/>
        <end position="204"/>
    </location>
</feature>
<dbReference type="Pfam" id="PF10406">
    <property type="entry name" value="TAF8_C"/>
    <property type="match status" value="1"/>
</dbReference>
<dbReference type="GO" id="GO:0005669">
    <property type="term" value="C:transcription factor TFIID complex"/>
    <property type="evidence" value="ECO:0007669"/>
    <property type="project" value="InterPro"/>
</dbReference>
<dbReference type="EMBL" id="CP118376">
    <property type="protein sequence ID" value="WFD43202.1"/>
    <property type="molecule type" value="Genomic_DNA"/>
</dbReference>
<evidence type="ECO:0000313" key="9">
    <source>
        <dbReference type="EMBL" id="WFD43202.1"/>
    </source>
</evidence>
<evidence type="ECO:0000256" key="7">
    <source>
        <dbReference type="SAM" id="MobiDB-lite"/>
    </source>
</evidence>
<evidence type="ECO:0000259" key="8">
    <source>
        <dbReference type="Pfam" id="PF10406"/>
    </source>
</evidence>
<evidence type="ECO:0000256" key="3">
    <source>
        <dbReference type="ARBA" id="ARBA00017307"/>
    </source>
</evidence>
<keyword evidence="6" id="KW-0539">Nucleus</keyword>
<evidence type="ECO:0000256" key="5">
    <source>
        <dbReference type="ARBA" id="ARBA00023163"/>
    </source>
</evidence>
<feature type="region of interest" description="Disordered" evidence="7">
    <location>
        <begin position="114"/>
        <end position="136"/>
    </location>
</feature>
<dbReference type="GO" id="GO:0006367">
    <property type="term" value="P:transcription initiation at RNA polymerase II promoter"/>
    <property type="evidence" value="ECO:0007669"/>
    <property type="project" value="TreeGrafter"/>
</dbReference>
<evidence type="ECO:0000256" key="1">
    <source>
        <dbReference type="ARBA" id="ARBA00004123"/>
    </source>
</evidence>
<evidence type="ECO:0000256" key="6">
    <source>
        <dbReference type="ARBA" id="ARBA00023242"/>
    </source>
</evidence>
<dbReference type="PANTHER" id="PTHR46469">
    <property type="entry name" value="TRANSCRIPTION INITIATION FACTOR TFIID SUBUNIT 8"/>
    <property type="match status" value="1"/>
</dbReference>
<gene>
    <name evidence="9" type="ORF">MPSI1_001857</name>
</gene>
<proteinExistence type="inferred from homology"/>
<protein>
    <recommendedName>
        <fullName evidence="3">Transcription initiation factor TFIID subunit 8</fullName>
    </recommendedName>
</protein>
<dbReference type="AlphaFoldDB" id="A0AAF0F9G0"/>
<dbReference type="InterPro" id="IPR019473">
    <property type="entry name" value="TFIID_su8_C"/>
</dbReference>
<feature type="region of interest" description="Disordered" evidence="7">
    <location>
        <begin position="223"/>
        <end position="271"/>
    </location>
</feature>
<comment type="subcellular location">
    <subcellularLocation>
        <location evidence="1">Nucleus</location>
    </subcellularLocation>
</comment>
<dbReference type="InterPro" id="IPR009072">
    <property type="entry name" value="Histone-fold"/>
</dbReference>
<keyword evidence="4" id="KW-0805">Transcription regulation</keyword>
<keyword evidence="5" id="KW-0804">Transcription</keyword>
<dbReference type="GO" id="GO:0046982">
    <property type="term" value="F:protein heterodimerization activity"/>
    <property type="evidence" value="ECO:0007669"/>
    <property type="project" value="InterPro"/>
</dbReference>
<organism evidence="9 10">
    <name type="scientific">Malassezia psittaci</name>
    <dbReference type="NCBI Taxonomy" id="1821823"/>
    <lineage>
        <taxon>Eukaryota</taxon>
        <taxon>Fungi</taxon>
        <taxon>Dikarya</taxon>
        <taxon>Basidiomycota</taxon>
        <taxon>Ustilaginomycotina</taxon>
        <taxon>Malasseziomycetes</taxon>
        <taxon>Malasseziales</taxon>
        <taxon>Malasseziaceae</taxon>
        <taxon>Malassezia</taxon>
    </lineage>
</organism>
<dbReference type="PANTHER" id="PTHR46469:SF1">
    <property type="entry name" value="TRANSCRIPTION INITIATION FACTOR TFIID SUBUNIT 8"/>
    <property type="match status" value="1"/>
</dbReference>
<reference evidence="9" key="1">
    <citation type="submission" date="2023-02" db="EMBL/GenBank/DDBJ databases">
        <title>Mating type loci evolution in Malassezia.</title>
        <authorList>
            <person name="Coelho M.A."/>
        </authorList>
    </citation>
    <scope>NUCLEOTIDE SEQUENCE</scope>
    <source>
        <strain evidence="9">CBS 14136</strain>
    </source>
</reference>